<evidence type="ECO:0000256" key="1">
    <source>
        <dbReference type="ARBA" id="ARBA00004273"/>
    </source>
</evidence>
<reference evidence="10" key="1">
    <citation type="submission" date="2022-01" db="EMBL/GenBank/DDBJ databases">
        <title>Genome Sequence Resource for Two Populations of Ditylenchus destructor, the Migratory Endoparasitic Phytonematode.</title>
        <authorList>
            <person name="Zhang H."/>
            <person name="Lin R."/>
            <person name="Xie B."/>
        </authorList>
    </citation>
    <scope>NUCLEOTIDE SEQUENCE</scope>
    <source>
        <strain evidence="10">BazhouSP</strain>
    </source>
</reference>
<dbReference type="EMBL" id="JAKKPZ010000095">
    <property type="protein sequence ID" value="KAI1702667.1"/>
    <property type="molecule type" value="Genomic_DNA"/>
</dbReference>
<comment type="similarity">
    <text evidence="2">Belongs to the ATPase d subunit family.</text>
</comment>
<evidence type="ECO:0000313" key="10">
    <source>
        <dbReference type="EMBL" id="KAI1702667.1"/>
    </source>
</evidence>
<sequence length="193" mass="21921">MAQAGKRISASSVNWAKLADRLTPSHQAELNKLRGQNSTFTAQVNLLPGELPKVNFAELKKQMPSHAAVLDSLQKQYEKINIPYGTIPEQYNADAGKWAQYNDTRMKLQAAKAADGAVEAKKLEDKWAKAPPVEQFTRQDWPKYFPERFYDLRDTDPISIDPMEVGFNTPEARAKMAYLHGDYKVRRDPDSEH</sequence>
<evidence type="ECO:0000256" key="8">
    <source>
        <dbReference type="ARBA" id="ARBA00023128"/>
    </source>
</evidence>
<dbReference type="GO" id="GO:0015986">
    <property type="term" value="P:proton motive force-driven ATP synthesis"/>
    <property type="evidence" value="ECO:0007669"/>
    <property type="project" value="InterPro"/>
</dbReference>
<dbReference type="InterPro" id="IPR036228">
    <property type="entry name" value="ATP_synth_F0_dsu_sf_mt"/>
</dbReference>
<keyword evidence="3" id="KW-0813">Transport</keyword>
<evidence type="ECO:0000256" key="4">
    <source>
        <dbReference type="ARBA" id="ARBA00022547"/>
    </source>
</evidence>
<dbReference type="SUPFAM" id="SSF161065">
    <property type="entry name" value="ATP synthase D chain-like"/>
    <property type="match status" value="1"/>
</dbReference>
<name>A0AAD4MPM0_9BILA</name>
<dbReference type="AlphaFoldDB" id="A0AAD4MPM0"/>
<evidence type="ECO:0000256" key="9">
    <source>
        <dbReference type="ARBA" id="ARBA00023136"/>
    </source>
</evidence>
<accession>A0AAD4MPM0</accession>
<protein>
    <submittedName>
        <fullName evidence="10">ATP synthase D chain, mitochondrial (ATP5H) domain-containing protein</fullName>
    </submittedName>
</protein>
<dbReference type="GO" id="GO:0015078">
    <property type="term" value="F:proton transmembrane transporter activity"/>
    <property type="evidence" value="ECO:0007669"/>
    <property type="project" value="InterPro"/>
</dbReference>
<keyword evidence="9" id="KW-0472">Membrane</keyword>
<keyword evidence="5" id="KW-0375">Hydrogen ion transport</keyword>
<evidence type="ECO:0000256" key="5">
    <source>
        <dbReference type="ARBA" id="ARBA00022781"/>
    </source>
</evidence>
<comment type="subcellular location">
    <subcellularLocation>
        <location evidence="1">Mitochondrion inner membrane</location>
    </subcellularLocation>
</comment>
<dbReference type="GO" id="GO:0045259">
    <property type="term" value="C:proton-transporting ATP synthase complex"/>
    <property type="evidence" value="ECO:0007669"/>
    <property type="project" value="UniProtKB-KW"/>
</dbReference>
<dbReference type="Gene3D" id="6.10.280.70">
    <property type="match status" value="1"/>
</dbReference>
<keyword evidence="11" id="KW-1185">Reference proteome</keyword>
<keyword evidence="7" id="KW-0406">Ion transport</keyword>
<evidence type="ECO:0000256" key="6">
    <source>
        <dbReference type="ARBA" id="ARBA00022792"/>
    </source>
</evidence>
<organism evidence="10 11">
    <name type="scientific">Ditylenchus destructor</name>
    <dbReference type="NCBI Taxonomy" id="166010"/>
    <lineage>
        <taxon>Eukaryota</taxon>
        <taxon>Metazoa</taxon>
        <taxon>Ecdysozoa</taxon>
        <taxon>Nematoda</taxon>
        <taxon>Chromadorea</taxon>
        <taxon>Rhabditida</taxon>
        <taxon>Tylenchina</taxon>
        <taxon>Tylenchomorpha</taxon>
        <taxon>Sphaerularioidea</taxon>
        <taxon>Anguinidae</taxon>
        <taxon>Anguininae</taxon>
        <taxon>Ditylenchus</taxon>
    </lineage>
</organism>
<keyword evidence="4" id="KW-0138">CF(0)</keyword>
<gene>
    <name evidence="10" type="ORF">DdX_15346</name>
</gene>
<dbReference type="GO" id="GO:0005743">
    <property type="term" value="C:mitochondrial inner membrane"/>
    <property type="evidence" value="ECO:0007669"/>
    <property type="project" value="UniProtKB-SubCell"/>
</dbReference>
<dbReference type="InterPro" id="IPR008689">
    <property type="entry name" value="ATP_synth_F0_dsu_mt"/>
</dbReference>
<dbReference type="PANTHER" id="PTHR12700">
    <property type="entry name" value="ATP SYNTHASE SUBUNIT D, MITOCHONDRIAL"/>
    <property type="match status" value="1"/>
</dbReference>
<proteinExistence type="inferred from homology"/>
<evidence type="ECO:0000313" key="11">
    <source>
        <dbReference type="Proteomes" id="UP001201812"/>
    </source>
</evidence>
<evidence type="ECO:0000256" key="7">
    <source>
        <dbReference type="ARBA" id="ARBA00023065"/>
    </source>
</evidence>
<comment type="caution">
    <text evidence="10">The sequence shown here is derived from an EMBL/GenBank/DDBJ whole genome shotgun (WGS) entry which is preliminary data.</text>
</comment>
<dbReference type="Proteomes" id="UP001201812">
    <property type="component" value="Unassembled WGS sequence"/>
</dbReference>
<keyword evidence="6" id="KW-0999">Mitochondrion inner membrane</keyword>
<evidence type="ECO:0000256" key="2">
    <source>
        <dbReference type="ARBA" id="ARBA00006842"/>
    </source>
</evidence>
<keyword evidence="8" id="KW-0496">Mitochondrion</keyword>
<dbReference type="Pfam" id="PF05873">
    <property type="entry name" value="Mt_ATP-synt_D"/>
    <property type="match status" value="1"/>
</dbReference>
<evidence type="ECO:0000256" key="3">
    <source>
        <dbReference type="ARBA" id="ARBA00022448"/>
    </source>
</evidence>